<feature type="chain" id="PRO_5007050996" evidence="4">
    <location>
        <begin position="25"/>
        <end position="369"/>
    </location>
</feature>
<sequence length="369" mass="43285">MIKKMVPWRLPILLAVFFILPSLCAPVGRKQKSKQMLISDELEEYLSVIREHLENSTEFTDHLSKGLSQNGSDFHPDFSLLSEHVLEKLHDLKAQTRYHLMRLMQINKTTGSSGFHLPKDLIDVLDVGHPEQFTPQDVKKIFEAVNERARAIDAEEELLLRENEVSEVLERWESMINKTDKEKAPLIQQFAEEKKKAKQHSEKIHQPGSREQEKETWEEEDDMDVDSYTPELFFKRHDLDSDDFIDEEEIRAILMPQVKNMKPDSKIERERILFQMSQTILKKMDKDGDRRISLQEHTDFANSNEAVFDEEWDLEDDFDQLGAEPSAADLKKLEMEVERMQAEQPDSSVLKEFHERIDHLEEELKNNQS</sequence>
<name>A0A0X3P8Y9_SCHSO</name>
<feature type="compositionally biased region" description="Basic and acidic residues" evidence="3">
    <location>
        <begin position="192"/>
        <end position="215"/>
    </location>
</feature>
<keyword evidence="2" id="KW-0106">Calcium</keyword>
<feature type="signal peptide" evidence="4">
    <location>
        <begin position="1"/>
        <end position="24"/>
    </location>
</feature>
<dbReference type="InterPro" id="IPR002048">
    <property type="entry name" value="EF_hand_dom"/>
</dbReference>
<evidence type="ECO:0000256" key="3">
    <source>
        <dbReference type="SAM" id="MobiDB-lite"/>
    </source>
</evidence>
<dbReference type="PROSITE" id="PS50222">
    <property type="entry name" value="EF_HAND_2"/>
    <property type="match status" value="1"/>
</dbReference>
<dbReference type="InterPro" id="IPR011992">
    <property type="entry name" value="EF-hand-dom_pair"/>
</dbReference>
<dbReference type="PANTHER" id="PTHR19237">
    <property type="entry name" value="NUCLEOBINDIN"/>
    <property type="match status" value="1"/>
</dbReference>
<dbReference type="InterPro" id="IPR040250">
    <property type="entry name" value="Nucleobindin"/>
</dbReference>
<dbReference type="SUPFAM" id="SSF47473">
    <property type="entry name" value="EF-hand"/>
    <property type="match status" value="1"/>
</dbReference>
<feature type="region of interest" description="Disordered" evidence="3">
    <location>
        <begin position="192"/>
        <end position="222"/>
    </location>
</feature>
<dbReference type="GO" id="GO:0070062">
    <property type="term" value="C:extracellular exosome"/>
    <property type="evidence" value="ECO:0007669"/>
    <property type="project" value="TreeGrafter"/>
</dbReference>
<dbReference type="GO" id="GO:0005509">
    <property type="term" value="F:calcium ion binding"/>
    <property type="evidence" value="ECO:0007669"/>
    <property type="project" value="InterPro"/>
</dbReference>
<dbReference type="PANTHER" id="PTHR19237:SF20">
    <property type="entry name" value="NUCLEOBINDIN 1"/>
    <property type="match status" value="1"/>
</dbReference>
<keyword evidence="1 4" id="KW-0732">Signal</keyword>
<protein>
    <submittedName>
        <fullName evidence="6">Nucleobindin-2</fullName>
    </submittedName>
</protein>
<evidence type="ECO:0000259" key="5">
    <source>
        <dbReference type="PROSITE" id="PS50222"/>
    </source>
</evidence>
<dbReference type="GO" id="GO:0005793">
    <property type="term" value="C:endoplasmic reticulum-Golgi intermediate compartment"/>
    <property type="evidence" value="ECO:0007669"/>
    <property type="project" value="TreeGrafter"/>
</dbReference>
<dbReference type="AlphaFoldDB" id="A0A0X3P8Y9"/>
<reference evidence="6" key="1">
    <citation type="submission" date="2016-01" db="EMBL/GenBank/DDBJ databases">
        <title>Reference transcriptome for the parasite Schistocephalus solidus: insights into the molecular evolution of parasitism.</title>
        <authorList>
            <person name="Hebert F.O."/>
            <person name="Grambauer S."/>
            <person name="Barber I."/>
            <person name="Landry C.R."/>
            <person name="Aubin-Horth N."/>
        </authorList>
    </citation>
    <scope>NUCLEOTIDE SEQUENCE</scope>
</reference>
<evidence type="ECO:0000256" key="1">
    <source>
        <dbReference type="ARBA" id="ARBA00022729"/>
    </source>
</evidence>
<evidence type="ECO:0000256" key="2">
    <source>
        <dbReference type="ARBA" id="ARBA00022837"/>
    </source>
</evidence>
<evidence type="ECO:0000256" key="4">
    <source>
        <dbReference type="SAM" id="SignalP"/>
    </source>
</evidence>
<dbReference type="InterPro" id="IPR018247">
    <property type="entry name" value="EF_Hand_1_Ca_BS"/>
</dbReference>
<proteinExistence type="predicted"/>
<gene>
    <name evidence="6" type="primary">NUCB2</name>
    <name evidence="6" type="ORF">TR85118</name>
</gene>
<dbReference type="EMBL" id="GEEE01015395">
    <property type="protein sequence ID" value="JAP47830.1"/>
    <property type="molecule type" value="Transcribed_RNA"/>
</dbReference>
<feature type="domain" description="EF-hand" evidence="5">
    <location>
        <begin position="233"/>
        <end position="260"/>
    </location>
</feature>
<dbReference type="Gene3D" id="1.10.238.10">
    <property type="entry name" value="EF-hand"/>
    <property type="match status" value="1"/>
</dbReference>
<organism evidence="6">
    <name type="scientific">Schistocephalus solidus</name>
    <name type="common">Tapeworm</name>
    <dbReference type="NCBI Taxonomy" id="70667"/>
    <lineage>
        <taxon>Eukaryota</taxon>
        <taxon>Metazoa</taxon>
        <taxon>Spiralia</taxon>
        <taxon>Lophotrochozoa</taxon>
        <taxon>Platyhelminthes</taxon>
        <taxon>Cestoda</taxon>
        <taxon>Eucestoda</taxon>
        <taxon>Diphyllobothriidea</taxon>
        <taxon>Diphyllobothriidae</taxon>
        <taxon>Schistocephalus</taxon>
    </lineage>
</organism>
<accession>A0A0X3P8Y9</accession>
<dbReference type="PROSITE" id="PS00018">
    <property type="entry name" value="EF_HAND_1"/>
    <property type="match status" value="1"/>
</dbReference>
<evidence type="ECO:0000313" key="6">
    <source>
        <dbReference type="EMBL" id="JAP47830.1"/>
    </source>
</evidence>